<accession>A0A0V0UET6</accession>
<reference evidence="1 2" key="1">
    <citation type="submission" date="2015-01" db="EMBL/GenBank/DDBJ databases">
        <title>Evolution of Trichinella species and genotypes.</title>
        <authorList>
            <person name="Korhonen P.K."/>
            <person name="Edoardo P."/>
            <person name="Giuseppe L.R."/>
            <person name="Gasser R.B."/>
        </authorList>
    </citation>
    <scope>NUCLEOTIDE SEQUENCE [LARGE SCALE GENOMIC DNA]</scope>
    <source>
        <strain evidence="1">ISS417</strain>
    </source>
</reference>
<name>A0A0V0UET6_9BILA</name>
<organism evidence="1 2">
    <name type="scientific">Trichinella murrelli</name>
    <dbReference type="NCBI Taxonomy" id="144512"/>
    <lineage>
        <taxon>Eukaryota</taxon>
        <taxon>Metazoa</taxon>
        <taxon>Ecdysozoa</taxon>
        <taxon>Nematoda</taxon>
        <taxon>Enoplea</taxon>
        <taxon>Dorylaimia</taxon>
        <taxon>Trichinellida</taxon>
        <taxon>Trichinellidae</taxon>
        <taxon>Trichinella</taxon>
    </lineage>
</organism>
<dbReference type="AlphaFoldDB" id="A0A0V0UET6"/>
<evidence type="ECO:0000313" key="1">
    <source>
        <dbReference type="EMBL" id="KRX49785.1"/>
    </source>
</evidence>
<protein>
    <submittedName>
        <fullName evidence="1">Uncharacterized protein</fullName>
    </submittedName>
</protein>
<evidence type="ECO:0000313" key="2">
    <source>
        <dbReference type="Proteomes" id="UP000055048"/>
    </source>
</evidence>
<gene>
    <name evidence="1" type="ORF">T05_11482</name>
</gene>
<comment type="caution">
    <text evidence="1">The sequence shown here is derived from an EMBL/GenBank/DDBJ whole genome shotgun (WGS) entry which is preliminary data.</text>
</comment>
<sequence length="87" mass="10068">MSRRFVTLESAMDYIESLPEEMQSTASNKALVFFSRLCFGLYIRKTGRNTGENVTGISRDNSPLELDYRYRRGNPQYIGPPSRIRIE</sequence>
<dbReference type="EMBL" id="JYDJ01000012">
    <property type="protein sequence ID" value="KRX49785.1"/>
    <property type="molecule type" value="Genomic_DNA"/>
</dbReference>
<dbReference type="OrthoDB" id="5939783at2759"/>
<keyword evidence="2" id="KW-1185">Reference proteome</keyword>
<dbReference type="Proteomes" id="UP000055048">
    <property type="component" value="Unassembled WGS sequence"/>
</dbReference>
<proteinExistence type="predicted"/>